<feature type="region of interest" description="Disordered" evidence="3">
    <location>
        <begin position="1"/>
        <end position="59"/>
    </location>
</feature>
<dbReference type="Pfam" id="PF03564">
    <property type="entry name" value="DUF1759"/>
    <property type="match status" value="1"/>
</dbReference>
<dbReference type="InterPro" id="IPR041588">
    <property type="entry name" value="Integrase_H2C2"/>
</dbReference>
<proteinExistence type="inferred from homology"/>
<dbReference type="Gene3D" id="3.30.70.270">
    <property type="match status" value="1"/>
</dbReference>
<reference evidence="5 6" key="1">
    <citation type="submission" date="2024-05" db="EMBL/GenBank/DDBJ databases">
        <title>Genome sequencing and assembly of Indian major carp, Cirrhinus mrigala (Hamilton, 1822).</title>
        <authorList>
            <person name="Mohindra V."/>
            <person name="Chowdhury L.M."/>
            <person name="Lal K."/>
            <person name="Jena J.K."/>
        </authorList>
    </citation>
    <scope>NUCLEOTIDE SEQUENCE [LARGE SCALE GENOMIC DNA]</scope>
    <source>
        <strain evidence="5">CM1030</strain>
        <tissue evidence="5">Blood</tissue>
    </source>
</reference>
<organism evidence="5 6">
    <name type="scientific">Cirrhinus mrigala</name>
    <name type="common">Mrigala</name>
    <dbReference type="NCBI Taxonomy" id="683832"/>
    <lineage>
        <taxon>Eukaryota</taxon>
        <taxon>Metazoa</taxon>
        <taxon>Chordata</taxon>
        <taxon>Craniata</taxon>
        <taxon>Vertebrata</taxon>
        <taxon>Euteleostomi</taxon>
        <taxon>Actinopterygii</taxon>
        <taxon>Neopterygii</taxon>
        <taxon>Teleostei</taxon>
        <taxon>Ostariophysi</taxon>
        <taxon>Cypriniformes</taxon>
        <taxon>Cyprinidae</taxon>
        <taxon>Labeoninae</taxon>
        <taxon>Labeonini</taxon>
        <taxon>Cirrhinus</taxon>
    </lineage>
</organism>
<dbReference type="InterPro" id="IPR001584">
    <property type="entry name" value="Integrase_cat-core"/>
</dbReference>
<dbReference type="Gene3D" id="3.10.10.10">
    <property type="entry name" value="HIV Type 1 Reverse Transcriptase, subunit A, domain 1"/>
    <property type="match status" value="1"/>
</dbReference>
<dbReference type="PANTHER" id="PTHR47331">
    <property type="entry name" value="PHD-TYPE DOMAIN-CONTAINING PROTEIN"/>
    <property type="match status" value="1"/>
</dbReference>
<dbReference type="InterPro" id="IPR008042">
    <property type="entry name" value="Retrotrans_Pao"/>
</dbReference>
<dbReference type="InterPro" id="IPR036397">
    <property type="entry name" value="RNaseH_sf"/>
</dbReference>
<evidence type="ECO:0000259" key="4">
    <source>
        <dbReference type="PROSITE" id="PS50994"/>
    </source>
</evidence>
<dbReference type="CDD" id="cd01644">
    <property type="entry name" value="RT_pepA17"/>
    <property type="match status" value="1"/>
</dbReference>
<evidence type="ECO:0000313" key="5">
    <source>
        <dbReference type="EMBL" id="KAL0168482.1"/>
    </source>
</evidence>
<dbReference type="PANTHER" id="PTHR47331:SF5">
    <property type="entry name" value="RIBONUCLEASE H"/>
    <property type="match status" value="1"/>
</dbReference>
<evidence type="ECO:0000256" key="3">
    <source>
        <dbReference type="SAM" id="MobiDB-lite"/>
    </source>
</evidence>
<evidence type="ECO:0000256" key="1">
    <source>
        <dbReference type="ARBA" id="ARBA00010879"/>
    </source>
</evidence>
<feature type="compositionally biased region" description="Low complexity" evidence="3">
    <location>
        <begin position="200"/>
        <end position="212"/>
    </location>
</feature>
<dbReference type="PROSITE" id="PS50994">
    <property type="entry name" value="INTEGRASE"/>
    <property type="match status" value="1"/>
</dbReference>
<evidence type="ECO:0000256" key="2">
    <source>
        <dbReference type="ARBA" id="ARBA00012180"/>
    </source>
</evidence>
<dbReference type="InterPro" id="IPR043502">
    <property type="entry name" value="DNA/RNA_pol_sf"/>
</dbReference>
<dbReference type="InterPro" id="IPR000477">
    <property type="entry name" value="RT_dom"/>
</dbReference>
<dbReference type="InterPro" id="IPR040676">
    <property type="entry name" value="DUF5641"/>
</dbReference>
<dbReference type="InterPro" id="IPR043128">
    <property type="entry name" value="Rev_trsase/Diguanyl_cyclase"/>
</dbReference>
<feature type="region of interest" description="Disordered" evidence="3">
    <location>
        <begin position="191"/>
        <end position="212"/>
    </location>
</feature>
<evidence type="ECO:0000313" key="6">
    <source>
        <dbReference type="Proteomes" id="UP001529510"/>
    </source>
</evidence>
<dbReference type="Pfam" id="PF00078">
    <property type="entry name" value="RVT_1"/>
    <property type="match status" value="1"/>
</dbReference>
<feature type="domain" description="Integrase catalytic" evidence="4">
    <location>
        <begin position="1649"/>
        <end position="1835"/>
    </location>
</feature>
<dbReference type="EC" id="3.1.26.4" evidence="2"/>
<keyword evidence="6" id="KW-1185">Reference proteome</keyword>
<gene>
    <name evidence="5" type="ORF">M9458_036704</name>
</gene>
<accession>A0ABD0P313</accession>
<dbReference type="Pfam" id="PF18701">
    <property type="entry name" value="DUF5641"/>
    <property type="match status" value="1"/>
</dbReference>
<protein>
    <recommendedName>
        <fullName evidence="2">ribonuclease H</fullName>
        <ecNumber evidence="2">3.1.26.4</ecNumber>
    </recommendedName>
</protein>
<dbReference type="InterPro" id="IPR005312">
    <property type="entry name" value="DUF1759"/>
</dbReference>
<sequence>CAMATSRNYYEEEQVADPRPSRTRRVPTYLEDYVLDYPPLRHGHPSPADGTQGIPHVSQDPYTRYRAPAPRDRDCESEKLYHLEARWRDLSSEMRELQIRMDSARQASFPSLSPVHGHYQSLPHADLGNTGLEPSVTVASSPHYEETLYHEPPMQHGPQSSMQPSNIARVASLPGPQHPRLQRLFPELRRSESWPPTAAQPSHPQVQPQHQPGLVQPAPVRMQTPNQSAVVPPAPSYVQIQRQPVAAQSAPASLPPLYQQTVPAPVQPVPAQQTMQPHRPYQPLLPPSWPGPQPQHYYTSHTVTPGLMEMAIASSYGIPKPRLTVFSSGKESDFLMLKKGLDSILGPHRHLTEDYKYQVLLDHLQLPSAYQVAKRYVNSPYPYTNAMQALEQRYGQPRQLIQSELRAILNAPAIRPGDAQGFEDFAAAVNTLVGMLNTMEGPSRYELQCGSHVDTLLTKLPVSYRDSFIEYCLNQHIIVSGSSRTYTLPEFAEWLERKSQAIQISRRVTGPVHTEPFRREQKSLPHSKAKSATILTGSEQPKAINLPPSSSTVTKMAATAKKRDRFKPFCPFCNNHEHYLNACAAFCKLNHTQRGSWIKEHNKCWRCGRGHKPDSCTLKKVCSTCGGLHLPVLHEVAEAVENQSILTVSTTNSQVYLDQASHSGRVMLKVVPVRLRSGKRFLDTHAVLDDGSEKTIILPAAVKHLHLEGPEEVLALRTIRHDLVQLRGTTVSFEVSALSHLNVKHQIQNAFTAADLNLAEQSCPVDALKRKYGHLRDIPLQTFTKVQPLLLIGSDHPQLITPNCPIRMGPIGSPIAVHTLLSWTIQGPTTFLQQPSNVSSCLHTTLLSPTQELRQHVERLWQLDILPLRNEKEAVRSRQDKAALALLEQKTVRVTVDGVNRYATPLLRKGDSPKFQASPNAVMALLRATERHLIKDTNLANVYNKEIHKLEEAGYAVRISSAEASSSSESWFVPHHIVHHNGKARVVFNCSFSYKQTNLNDNLLPGPTLGPPLLGVLLRFRQYAVAISGDIRAMFHQIRLLPEDQPLLRFLWRDMERDHVPDIYEWRVLPFGTTCSPCCATYALQRHVRDNADGNEEVVESVQQSFYVDNCLQSLQSQHQAKKLIDKMRALLTSGGFDIRQWASNVPDVIAHLPVEAKSESCELWLSASKSDPQESTLGLMWHCSQDTFGYKHRPVSTNGDTSMRTVYRILASQYDPLGYIIPFTTRAKILVQTLWKRVESWDEPLPADLLSEWQAWEEELPNLQRITLARCYTPACNNASSTIDMHVFCDASEKAYGSVAYLRVETGDNIQVAFIMARSRVAPKKQLSMPRLELCAALSGAQLAKTLSSELTLNIRQTVMWSDSTTVLHWIKSESCNYKVFVGTRIAEIQDLIGYENWNYVDSDNNPADDITRGKTLIDLSHTCRWNQGPEFLHQPPDHWPIHPSVPVEDSEELRKSSFCGNVSISHTASPNVDDCKSWDDLIMTTYQYLHGAAAPPMSATERIETEMAVLKRAQTESFPDEVHALQANKPVHPNSRLRSLAPALDPDLGLIRVGGRLRKAATLPEDALHPIVLAPEHPITKLLIHEFDNRLMHAGPERVFAELRRTYWVLRGRQMVRKHQRQCAECRKWRGKPVVPKMADMPASRLRINQPPFWSTGVDCFGPHTIKIGRRQEKRWGIIFKCLTTRCVHLDLLCSMDADSFLLALRRFIARRGKPFELICDRGTNFRGGERELSEAFVEMEPSLREQLANQKISFIFNPPHAPHFGGVWEREIKSVKASLQVVLKDHTVSEEVLSTVLIEVEGILNSKPLGYVSSNIADPDPVTPNLLLMGRRDASLPQAVYGPSNLLGRRRYRHSQVIADHFWTQFLRNYLPCLQLRQKWQNITPNLAVDQVVLIADSQLPRAHDDGAIRAAEVDIKGNRYTRPVAKLIFVTPVTKLGHFVVLQISCVNLWGGCTKFPASRMRKSNLFRLFQFPYDKGGAARLVYSRAPLIITPRPP</sequence>
<name>A0ABD0P313_CIRMR</name>
<dbReference type="Proteomes" id="UP001529510">
    <property type="component" value="Unassembled WGS sequence"/>
</dbReference>
<dbReference type="GO" id="GO:0006259">
    <property type="term" value="P:DNA metabolic process"/>
    <property type="evidence" value="ECO:0007669"/>
    <property type="project" value="UniProtKB-ARBA"/>
</dbReference>
<feature type="non-terminal residue" evidence="5">
    <location>
        <position position="1"/>
    </location>
</feature>
<dbReference type="Pfam" id="PF05380">
    <property type="entry name" value="Peptidase_A17"/>
    <property type="match status" value="1"/>
</dbReference>
<dbReference type="EMBL" id="JAMKFB020000018">
    <property type="protein sequence ID" value="KAL0168482.1"/>
    <property type="molecule type" value="Genomic_DNA"/>
</dbReference>
<dbReference type="GO" id="GO:0004523">
    <property type="term" value="F:RNA-DNA hybrid ribonuclease activity"/>
    <property type="evidence" value="ECO:0007669"/>
    <property type="project" value="UniProtKB-EC"/>
</dbReference>
<dbReference type="Pfam" id="PF17921">
    <property type="entry name" value="Integrase_H2C2"/>
    <property type="match status" value="1"/>
</dbReference>
<dbReference type="SUPFAM" id="SSF56672">
    <property type="entry name" value="DNA/RNA polymerases"/>
    <property type="match status" value="1"/>
</dbReference>
<dbReference type="SUPFAM" id="SSF53098">
    <property type="entry name" value="Ribonuclease H-like"/>
    <property type="match status" value="1"/>
</dbReference>
<dbReference type="InterPro" id="IPR012337">
    <property type="entry name" value="RNaseH-like_sf"/>
</dbReference>
<comment type="similarity">
    <text evidence="1">Belongs to the beta type-B retroviral polymerase family. HERV class-II K(HML-2) pol subfamily.</text>
</comment>
<comment type="caution">
    <text evidence="5">The sequence shown here is derived from an EMBL/GenBank/DDBJ whole genome shotgun (WGS) entry which is preliminary data.</text>
</comment>
<dbReference type="Gene3D" id="3.30.420.10">
    <property type="entry name" value="Ribonuclease H-like superfamily/Ribonuclease H"/>
    <property type="match status" value="1"/>
</dbReference>